<evidence type="ECO:0000313" key="3">
    <source>
        <dbReference type="EMBL" id="NDV34289.1"/>
    </source>
</evidence>
<dbReference type="PANTHER" id="PTHR12290">
    <property type="entry name" value="CORNICHON-RELATED"/>
    <property type="match status" value="1"/>
</dbReference>
<proteinExistence type="inferred from homology"/>
<comment type="similarity">
    <text evidence="1">Belongs to the PPC synthetase family.</text>
</comment>
<dbReference type="GO" id="GO:0003824">
    <property type="term" value="F:catalytic activity"/>
    <property type="evidence" value="ECO:0007669"/>
    <property type="project" value="UniProtKB-ARBA"/>
</dbReference>
<dbReference type="GO" id="GO:0015937">
    <property type="term" value="P:coenzyme A biosynthetic process"/>
    <property type="evidence" value="ECO:0007669"/>
    <property type="project" value="UniProtKB-ARBA"/>
</dbReference>
<evidence type="ECO:0000259" key="2">
    <source>
        <dbReference type="Pfam" id="PF04127"/>
    </source>
</evidence>
<organism evidence="3">
    <name type="scientific">Arcella intermedia</name>
    <dbReference type="NCBI Taxonomy" id="1963864"/>
    <lineage>
        <taxon>Eukaryota</taxon>
        <taxon>Amoebozoa</taxon>
        <taxon>Tubulinea</taxon>
        <taxon>Elardia</taxon>
        <taxon>Arcellinida</taxon>
        <taxon>Sphaerothecina</taxon>
        <taxon>Arcellidae</taxon>
        <taxon>Arcella</taxon>
    </lineage>
</organism>
<feature type="domain" description="DNA/pantothenate metabolism flavoprotein C-terminal" evidence="2">
    <location>
        <begin position="27"/>
        <end position="73"/>
    </location>
</feature>
<evidence type="ECO:0000256" key="1">
    <source>
        <dbReference type="ARBA" id="ARBA00005703"/>
    </source>
</evidence>
<dbReference type="EMBL" id="GIBP01005320">
    <property type="protein sequence ID" value="NDV34289.1"/>
    <property type="molecule type" value="Transcribed_RNA"/>
</dbReference>
<dbReference type="InterPro" id="IPR035929">
    <property type="entry name" value="CoaB-like_sf"/>
</dbReference>
<dbReference type="Gene3D" id="3.40.50.10300">
    <property type="entry name" value="CoaB-like"/>
    <property type="match status" value="1"/>
</dbReference>
<name>A0A6B2LB67_9EUKA</name>
<dbReference type="AlphaFoldDB" id="A0A6B2LB67"/>
<dbReference type="InterPro" id="IPR007085">
    <property type="entry name" value="DNA/pantothenate-metab_flavo_C"/>
</dbReference>
<accession>A0A6B2LB67</accession>
<dbReference type="SUPFAM" id="SSF102645">
    <property type="entry name" value="CoaB-like"/>
    <property type="match status" value="1"/>
</dbReference>
<sequence length="290" mass="33076">MKTIDLEQIGSLLKPFLNYNIENKRSIVLVTSGGTIIPLEKNMVRFIDNFSVGTRGAACAEYFVKSGCAVIFMYRKRSRMPFHRHFQEAPRTNYLDSFVIENGKVVFNSKENDEIRKAMEDLEAARKEQLLIDIQFETIFDYLALLKFVSCSLVPFKKQAIIFSAAAVSDFYLKDLSEHKIQSSNGPLQLSLDNVPKVVPLLKSEWCPEALIITFKLETDPSILSKKMNGHLVGYNVDIVIGNILGQHRKEVVIAQKATEDHKITLNNQDTEIEKSIVDVIIQRHHQYKL</sequence>
<reference evidence="3" key="1">
    <citation type="journal article" date="2020" name="J. Eukaryot. Microbiol.">
        <title>De novo Sequencing, Assembly and Annotation of the Transcriptome for the Free-Living Testate Amoeba Arcella intermedia.</title>
        <authorList>
            <person name="Ribeiro G.M."/>
            <person name="Porfirio-Sousa A.L."/>
            <person name="Maurer-Alcala X.X."/>
            <person name="Katz L.A."/>
            <person name="Lahr D.J.G."/>
        </authorList>
    </citation>
    <scope>NUCLEOTIDE SEQUENCE</scope>
</reference>
<protein>
    <recommendedName>
        <fullName evidence="2">DNA/pantothenate metabolism flavoprotein C-terminal domain-containing protein</fullName>
    </recommendedName>
</protein>
<dbReference type="Pfam" id="PF04127">
    <property type="entry name" value="DFP"/>
    <property type="match status" value="2"/>
</dbReference>
<feature type="domain" description="DNA/pantothenate metabolism flavoprotein C-terminal" evidence="2">
    <location>
        <begin position="156"/>
        <end position="281"/>
    </location>
</feature>